<evidence type="ECO:0000256" key="5">
    <source>
        <dbReference type="ARBA" id="ARBA00023136"/>
    </source>
</evidence>
<feature type="transmembrane region" description="Helical" evidence="6">
    <location>
        <begin position="212"/>
        <end position="234"/>
    </location>
</feature>
<dbReference type="InterPro" id="IPR004869">
    <property type="entry name" value="MMPL_dom"/>
</dbReference>
<feature type="transmembrane region" description="Helical" evidence="6">
    <location>
        <begin position="241"/>
        <end position="262"/>
    </location>
</feature>
<keyword evidence="4 6" id="KW-1133">Transmembrane helix</keyword>
<feature type="transmembrane region" description="Helical" evidence="6">
    <location>
        <begin position="413"/>
        <end position="433"/>
    </location>
</feature>
<dbReference type="PANTHER" id="PTHR33406:SF13">
    <property type="entry name" value="MEMBRANE PROTEIN YDFJ"/>
    <property type="match status" value="1"/>
</dbReference>
<dbReference type="PROSITE" id="PS50156">
    <property type="entry name" value="SSD"/>
    <property type="match status" value="2"/>
</dbReference>
<dbReference type="Proteomes" id="UP001548189">
    <property type="component" value="Unassembled WGS sequence"/>
</dbReference>
<feature type="transmembrane region" description="Helical" evidence="6">
    <location>
        <begin position="309"/>
        <end position="329"/>
    </location>
</feature>
<feature type="transmembrane region" description="Helical" evidence="6">
    <location>
        <begin position="719"/>
        <end position="739"/>
    </location>
</feature>
<evidence type="ECO:0000256" key="2">
    <source>
        <dbReference type="ARBA" id="ARBA00022475"/>
    </source>
</evidence>
<feature type="transmembrane region" description="Helical" evidence="6">
    <location>
        <begin position="689"/>
        <end position="712"/>
    </location>
</feature>
<dbReference type="PANTHER" id="PTHR33406">
    <property type="entry name" value="MEMBRANE PROTEIN MJ1562-RELATED"/>
    <property type="match status" value="1"/>
</dbReference>
<evidence type="ECO:0000256" key="4">
    <source>
        <dbReference type="ARBA" id="ARBA00022989"/>
    </source>
</evidence>
<proteinExistence type="predicted"/>
<feature type="transmembrane region" description="Helical" evidence="6">
    <location>
        <begin position="341"/>
        <end position="366"/>
    </location>
</feature>
<feature type="transmembrane region" description="Helical" evidence="6">
    <location>
        <begin position="15"/>
        <end position="36"/>
    </location>
</feature>
<feature type="transmembrane region" description="Helical" evidence="6">
    <location>
        <begin position="798"/>
        <end position="817"/>
    </location>
</feature>
<feature type="domain" description="SSD" evidence="7">
    <location>
        <begin position="240"/>
        <end position="367"/>
    </location>
</feature>
<comment type="caution">
    <text evidence="8">The sequence shown here is derived from an EMBL/GenBank/DDBJ whole genome shotgun (WGS) entry which is preliminary data.</text>
</comment>
<organism evidence="8 9">
    <name type="scientific">Aliikangiella maris</name>
    <dbReference type="NCBI Taxonomy" id="3162458"/>
    <lineage>
        <taxon>Bacteria</taxon>
        <taxon>Pseudomonadati</taxon>
        <taxon>Pseudomonadota</taxon>
        <taxon>Gammaproteobacteria</taxon>
        <taxon>Oceanospirillales</taxon>
        <taxon>Pleioneaceae</taxon>
        <taxon>Aliikangiella</taxon>
    </lineage>
</organism>
<keyword evidence="5 6" id="KW-0472">Membrane</keyword>
<gene>
    <name evidence="8" type="ORF">ABVT43_09990</name>
</gene>
<evidence type="ECO:0000256" key="1">
    <source>
        <dbReference type="ARBA" id="ARBA00004651"/>
    </source>
</evidence>
<feature type="transmembrane region" description="Helical" evidence="6">
    <location>
        <begin position="745"/>
        <end position="766"/>
    </location>
</feature>
<dbReference type="SUPFAM" id="SSF82866">
    <property type="entry name" value="Multidrug efflux transporter AcrB transmembrane domain"/>
    <property type="match status" value="2"/>
</dbReference>
<evidence type="ECO:0000256" key="6">
    <source>
        <dbReference type="SAM" id="Phobius"/>
    </source>
</evidence>
<sequence>MSNQLILLSLNRPKLIYVALLVITLVSGLLMLNIQVDTDPENMLPQSEPARIFHNDVKKEFLLSDMLVVGIKVNQSESIFNQQSLADVKLLTDFILTLQGVKQIDVNSLSVIDNISQKEPGSIRFEWMMPEKPQSTEDVTRIESAVERLPFVIDSLVSGDKKAATIYVPVLDKNQSYQIANQIRDYIAQLSKSNTYYITGLPVAEDTFGVEMFVQMGISAPLAALVIYLLMLYFFRSPTLVAAPMIIAMSTVIIIMGLMIGAGFTVHIMSSMIPIFLMPIAVVDSVHIMSEFADNFRPGTERRGVIKQVVAHLFKPMLFTSVTSAVGFYSLILTPIPPVQIFGFFVGSGILLAFLLTILFIPAYVISINENRLYKMQQKLHEIQSLSQRTGQDDSENTLLQKVGRFSQLHKKLIIFGASLMVLFSVVGIQQIIINDNPVRWFKADHEIRVADSVLNQHFAGTYDAHLVFQLKNQSELISAWQKESTILVNNIGLSASQTSRLNQKITESTSTQDIVAASILLDDLLFDAESFSQEAADAMTALSEQTIASLNVFLQPEVLHYIERLQQHIVEMDKIGKSNSVVDLVKTVNRDLVSGQQKDYRIPDSANGVSQTLLQFQSSHRPQDLWHFVTPDYTKALVWIQMTSGDNQDMSLVIQQIEQYIQQHPLPQNISFQWAGKAYLNLVWQEKMVAGMMESLLSAFVIVFIMMAVLFRSVLWGLLAMLPLTITILLMYGIIGWSGKYYDMPIAVLSALTLGLSVDFAIHFIERFRATLKQQQDWQKTIVKMYQEPANAISRNALVIALGFTPLLLAPLVPYITVGAFLAAIMLISALVTIVVLPACMLMLKRFLQN</sequence>
<dbReference type="PRINTS" id="PR00702">
    <property type="entry name" value="ACRIFLAVINRP"/>
</dbReference>
<feature type="transmembrane region" description="Helical" evidence="6">
    <location>
        <begin position="823"/>
        <end position="845"/>
    </location>
</feature>
<reference evidence="8 9" key="1">
    <citation type="submission" date="2024-06" db="EMBL/GenBank/DDBJ databases">
        <authorList>
            <person name="Li F."/>
        </authorList>
    </citation>
    <scope>NUCLEOTIDE SEQUENCE [LARGE SCALE GENOMIC DNA]</scope>
    <source>
        <strain evidence="8 9">GXAS 311</strain>
    </source>
</reference>
<keyword evidence="2" id="KW-1003">Cell membrane</keyword>
<evidence type="ECO:0000259" key="7">
    <source>
        <dbReference type="PROSITE" id="PS50156"/>
    </source>
</evidence>
<dbReference type="InterPro" id="IPR000731">
    <property type="entry name" value="SSD"/>
</dbReference>
<name>A0ABV2BU39_9GAMM</name>
<comment type="subcellular location">
    <subcellularLocation>
        <location evidence="1">Cell membrane</location>
        <topology evidence="1">Multi-pass membrane protein</topology>
    </subcellularLocation>
</comment>
<evidence type="ECO:0000313" key="9">
    <source>
        <dbReference type="Proteomes" id="UP001548189"/>
    </source>
</evidence>
<keyword evidence="9" id="KW-1185">Reference proteome</keyword>
<dbReference type="InterPro" id="IPR001036">
    <property type="entry name" value="Acrflvin-R"/>
</dbReference>
<dbReference type="InterPro" id="IPR050545">
    <property type="entry name" value="Mycobact_MmpL"/>
</dbReference>
<protein>
    <submittedName>
        <fullName evidence="8">MMPL family transporter</fullName>
    </submittedName>
</protein>
<keyword evidence="3 6" id="KW-0812">Transmembrane</keyword>
<feature type="domain" description="SSD" evidence="7">
    <location>
        <begin position="718"/>
        <end position="845"/>
    </location>
</feature>
<dbReference type="Gene3D" id="1.20.1640.10">
    <property type="entry name" value="Multidrug efflux transporter AcrB transmembrane domain"/>
    <property type="match status" value="2"/>
</dbReference>
<accession>A0ABV2BU39</accession>
<dbReference type="Pfam" id="PF03176">
    <property type="entry name" value="MMPL"/>
    <property type="match status" value="2"/>
</dbReference>
<evidence type="ECO:0000256" key="3">
    <source>
        <dbReference type="ARBA" id="ARBA00022692"/>
    </source>
</evidence>
<dbReference type="RefSeq" id="WP_353896042.1">
    <property type="nucleotide sequence ID" value="NZ_JBEVCJ010000010.1"/>
</dbReference>
<evidence type="ECO:0000313" key="8">
    <source>
        <dbReference type="EMBL" id="MET1255456.1"/>
    </source>
</evidence>
<feature type="transmembrane region" description="Helical" evidence="6">
    <location>
        <begin position="268"/>
        <end position="288"/>
    </location>
</feature>
<dbReference type="EMBL" id="JBEVCJ010000010">
    <property type="protein sequence ID" value="MET1255456.1"/>
    <property type="molecule type" value="Genomic_DNA"/>
</dbReference>